<dbReference type="GO" id="GO:0016020">
    <property type="term" value="C:membrane"/>
    <property type="evidence" value="ECO:0007669"/>
    <property type="project" value="UniProtKB-SubCell"/>
</dbReference>
<comment type="pathway">
    <text evidence="3">Sphingolipid metabolism.</text>
</comment>
<evidence type="ECO:0000256" key="6">
    <source>
        <dbReference type="ARBA" id="ARBA00022603"/>
    </source>
</evidence>
<dbReference type="PANTHER" id="PTHR45197">
    <property type="entry name" value="SYNTHASE, PUTATIVE (AFU_ORTHOLOGUE AFUA_7G04190)-RELATED"/>
    <property type="match status" value="1"/>
</dbReference>
<dbReference type="SUPFAM" id="SSF53335">
    <property type="entry name" value="S-adenosyl-L-methionine-dependent methyltransferases"/>
    <property type="match status" value="1"/>
</dbReference>
<protein>
    <recommendedName>
        <fullName evidence="14">sphingolipid C(9)-methyltransferase</fullName>
        <ecNumber evidence="14">2.1.1.317</ecNumber>
    </recommendedName>
</protein>
<dbReference type="RefSeq" id="XP_060454026.1">
    <property type="nucleotide sequence ID" value="XM_060597098.1"/>
</dbReference>
<dbReference type="PANTHER" id="PTHR45197:SF1">
    <property type="entry name" value="SPHINGOLIPID C9-METHYLTRANSFERASE A-RELATED"/>
    <property type="match status" value="1"/>
</dbReference>
<dbReference type="EMBL" id="AP028213">
    <property type="protein sequence ID" value="BEI88760.1"/>
    <property type="molecule type" value="Genomic_DNA"/>
</dbReference>
<dbReference type="EC" id="2.1.1.317" evidence="14"/>
<evidence type="ECO:0000256" key="9">
    <source>
        <dbReference type="ARBA" id="ARBA00022692"/>
    </source>
</evidence>
<evidence type="ECO:0000256" key="5">
    <source>
        <dbReference type="ARBA" id="ARBA00022516"/>
    </source>
</evidence>
<feature type="transmembrane region" description="Helical" evidence="15">
    <location>
        <begin position="80"/>
        <end position="100"/>
    </location>
</feature>
<evidence type="ECO:0000256" key="4">
    <source>
        <dbReference type="ARBA" id="ARBA00010815"/>
    </source>
</evidence>
<dbReference type="GeneID" id="85492631"/>
<evidence type="ECO:0000256" key="14">
    <source>
        <dbReference type="ARBA" id="ARBA00039020"/>
    </source>
</evidence>
<dbReference type="InterPro" id="IPR052290">
    <property type="entry name" value="Sphingo_C9-MT"/>
</dbReference>
<evidence type="ECO:0000256" key="10">
    <source>
        <dbReference type="ARBA" id="ARBA00022919"/>
    </source>
</evidence>
<evidence type="ECO:0000313" key="17">
    <source>
        <dbReference type="Proteomes" id="UP001233271"/>
    </source>
</evidence>
<keyword evidence="8" id="KW-0949">S-adenosyl-L-methionine</keyword>
<dbReference type="KEGG" id="ccac:CcaHIS019_0201220"/>
<dbReference type="Pfam" id="PF02353">
    <property type="entry name" value="CMAS"/>
    <property type="match status" value="1"/>
</dbReference>
<name>A0AA48L0W6_9TREE</name>
<dbReference type="InterPro" id="IPR029063">
    <property type="entry name" value="SAM-dependent_MTases_sf"/>
</dbReference>
<comment type="similarity">
    <text evidence="4">Belongs to the CFA/CMAS family.</text>
</comment>
<evidence type="ECO:0000256" key="1">
    <source>
        <dbReference type="ARBA" id="ARBA00004141"/>
    </source>
</evidence>
<dbReference type="CDD" id="cd02440">
    <property type="entry name" value="AdoMet_MTases"/>
    <property type="match status" value="1"/>
</dbReference>
<keyword evidence="9 15" id="KW-0812">Transmembrane</keyword>
<dbReference type="GO" id="GO:0006665">
    <property type="term" value="P:sphingolipid metabolic process"/>
    <property type="evidence" value="ECO:0007669"/>
    <property type="project" value="UniProtKB-KW"/>
</dbReference>
<evidence type="ECO:0000256" key="15">
    <source>
        <dbReference type="SAM" id="Phobius"/>
    </source>
</evidence>
<dbReference type="GO" id="GO:0032259">
    <property type="term" value="P:methylation"/>
    <property type="evidence" value="ECO:0007669"/>
    <property type="project" value="UniProtKB-KW"/>
</dbReference>
<comment type="subcellular location">
    <subcellularLocation>
        <location evidence="1">Membrane</location>
        <topology evidence="1">Multi-pass membrane protein</topology>
    </subcellularLocation>
</comment>
<evidence type="ECO:0000256" key="13">
    <source>
        <dbReference type="ARBA" id="ARBA00023136"/>
    </source>
</evidence>
<sequence>MSAVDNKFPAEVKAQDAVNGVQANGSSKPAFRLTNSPCIPNGPLPAEGSGAFNNYHLAAIVILVPWFVQRCLPFGRRSWYIYFFLFIVLGLPLTIGYWILTSRYGPPKNNKVPMPNRPLSDYYIIVDEEMRTKWDGKKMPMQVWHDAYFDGKIQLAPGLTLLDVLEYRYDWSRFELSFENFRYVLFNLIPDVIFHTQKQDVDHVRDNYDRGNDFYSWFLGPRMIYTGGIISDVTREETLEELQDNKLNIVCDKLQLKSTDDLLDIGCGWGTLAAHAAKNYGCQVTGITVAQGGADWGNQRLRESGIPESQGRILCMDYRDFPKDKKFSKITCLEMAEHVGIRRYRTFLNELYNLLEDDGIMIFQVAGLRKCWQFEDLIWGLFMNKYVFPGADASLNCGWVVNELEGAGFEVQSVDVFGVHYAATINGWYKNWVSNREKVEATYGPRWYRVWLYFLAYSIIVARQGGSSVFQITVHKNLNGFHRVDMIPSHPVIKTLRRKGEFTPIDTHKEWFPQVYGTSVPAVAPVVAPAVAPAA</sequence>
<dbReference type="GO" id="GO:0008168">
    <property type="term" value="F:methyltransferase activity"/>
    <property type="evidence" value="ECO:0007669"/>
    <property type="project" value="UniProtKB-KW"/>
</dbReference>
<evidence type="ECO:0000256" key="2">
    <source>
        <dbReference type="ARBA" id="ARBA00004760"/>
    </source>
</evidence>
<keyword evidence="10" id="KW-0746">Sphingolipid metabolism</keyword>
<keyword evidence="13 15" id="KW-0472">Membrane</keyword>
<evidence type="ECO:0000313" key="16">
    <source>
        <dbReference type="EMBL" id="BEI88760.1"/>
    </source>
</evidence>
<evidence type="ECO:0000256" key="11">
    <source>
        <dbReference type="ARBA" id="ARBA00022989"/>
    </source>
</evidence>
<keyword evidence="6" id="KW-0489">Methyltransferase</keyword>
<organism evidence="16 17">
    <name type="scientific">Cutaneotrichosporon cavernicola</name>
    <dbReference type="NCBI Taxonomy" id="279322"/>
    <lineage>
        <taxon>Eukaryota</taxon>
        <taxon>Fungi</taxon>
        <taxon>Dikarya</taxon>
        <taxon>Basidiomycota</taxon>
        <taxon>Agaricomycotina</taxon>
        <taxon>Tremellomycetes</taxon>
        <taxon>Trichosporonales</taxon>
        <taxon>Trichosporonaceae</taxon>
        <taxon>Cutaneotrichosporon</taxon>
    </lineage>
</organism>
<evidence type="ECO:0000256" key="7">
    <source>
        <dbReference type="ARBA" id="ARBA00022679"/>
    </source>
</evidence>
<accession>A0AA48L0W6</accession>
<keyword evidence="7" id="KW-0808">Transferase</keyword>
<keyword evidence="17" id="KW-1185">Reference proteome</keyword>
<keyword evidence="5" id="KW-0444">Lipid biosynthesis</keyword>
<dbReference type="Gene3D" id="3.40.50.150">
    <property type="entry name" value="Vaccinia Virus protein VP39"/>
    <property type="match status" value="1"/>
</dbReference>
<keyword evidence="12" id="KW-0443">Lipid metabolism</keyword>
<dbReference type="AlphaFoldDB" id="A0AA48L0W6"/>
<proteinExistence type="inferred from homology"/>
<evidence type="ECO:0000256" key="8">
    <source>
        <dbReference type="ARBA" id="ARBA00022691"/>
    </source>
</evidence>
<dbReference type="Proteomes" id="UP001233271">
    <property type="component" value="Chromosome 2"/>
</dbReference>
<evidence type="ECO:0000256" key="3">
    <source>
        <dbReference type="ARBA" id="ARBA00004991"/>
    </source>
</evidence>
<comment type="pathway">
    <text evidence="2">Lipid metabolism; sphingolipid metabolism.</text>
</comment>
<evidence type="ECO:0000256" key="12">
    <source>
        <dbReference type="ARBA" id="ARBA00023098"/>
    </source>
</evidence>
<keyword evidence="11 15" id="KW-1133">Transmembrane helix</keyword>
<reference evidence="16" key="1">
    <citation type="journal article" date="2023" name="BMC Genomics">
        <title>Chromosome-level genome assemblies of Cutaneotrichosporon spp. (Trichosporonales, Basidiomycota) reveal imbalanced evolution between nucleotide sequences and chromosome synteny.</title>
        <authorList>
            <person name="Kobayashi Y."/>
            <person name="Kayamori A."/>
            <person name="Aoki K."/>
            <person name="Shiwa Y."/>
            <person name="Matsutani M."/>
            <person name="Fujita N."/>
            <person name="Sugita T."/>
            <person name="Iwasaki W."/>
            <person name="Tanaka N."/>
            <person name="Takashima M."/>
        </authorList>
    </citation>
    <scope>NUCLEOTIDE SEQUENCE</scope>
    <source>
        <strain evidence="16">HIS019</strain>
    </source>
</reference>
<gene>
    <name evidence="16" type="ORF">CcaverHIS019_0201220</name>
</gene>